<accession>W4VDE7</accession>
<keyword evidence="2" id="KW-0238">DNA-binding</keyword>
<proteinExistence type="predicted"/>
<evidence type="ECO:0000313" key="6">
    <source>
        <dbReference type="Proteomes" id="UP000019109"/>
    </source>
</evidence>
<dbReference type="GO" id="GO:0003677">
    <property type="term" value="F:DNA binding"/>
    <property type="evidence" value="ECO:0007669"/>
    <property type="project" value="UniProtKB-KW"/>
</dbReference>
<dbReference type="PANTHER" id="PTHR44688">
    <property type="entry name" value="DNA-BINDING TRANSCRIPTIONAL ACTIVATOR DEVR_DOSR"/>
    <property type="match status" value="1"/>
</dbReference>
<keyword evidence="6" id="KW-1185">Reference proteome</keyword>
<reference evidence="5" key="1">
    <citation type="journal article" date="2014" name="Genome Announc.">
        <title>Draft Genome Sequence of Clostridium straminisolvens Strain JCM 21531T, Isolated from a Cellulose-Degrading Bacterial Community.</title>
        <authorList>
            <person name="Yuki M."/>
            <person name="Oshima K."/>
            <person name="Suda W."/>
            <person name="Sakamoto M."/>
            <person name="Kitamura K."/>
            <person name="Iida T."/>
            <person name="Hattori M."/>
            <person name="Ohkuma M."/>
        </authorList>
    </citation>
    <scope>NUCLEOTIDE SEQUENCE [LARGE SCALE GENOMIC DNA]</scope>
    <source>
        <strain evidence="5">JCM 21531</strain>
    </source>
</reference>
<dbReference type="Pfam" id="PF00196">
    <property type="entry name" value="GerE"/>
    <property type="match status" value="1"/>
</dbReference>
<sequence>MTVKGIAAGLNILHNDTYKNVVNNVVSHKKISIFGNKNLNIDLTDRELSIIKLIVDGKSNYEIARTIHLAEGSVRNVISGMLKKFNLKDRTQLAILAVKNNII</sequence>
<dbReference type="RefSeq" id="WP_369347721.1">
    <property type="nucleotide sequence ID" value="NZ_BAVR01000097.1"/>
</dbReference>
<dbReference type="AlphaFoldDB" id="W4VDE7"/>
<evidence type="ECO:0000256" key="1">
    <source>
        <dbReference type="ARBA" id="ARBA00023015"/>
    </source>
</evidence>
<dbReference type="PROSITE" id="PS50043">
    <property type="entry name" value="HTH_LUXR_2"/>
    <property type="match status" value="1"/>
</dbReference>
<evidence type="ECO:0000256" key="2">
    <source>
        <dbReference type="ARBA" id="ARBA00023125"/>
    </source>
</evidence>
<evidence type="ECO:0000256" key="3">
    <source>
        <dbReference type="ARBA" id="ARBA00023163"/>
    </source>
</evidence>
<dbReference type="Gene3D" id="1.10.10.10">
    <property type="entry name" value="Winged helix-like DNA-binding domain superfamily/Winged helix DNA-binding domain"/>
    <property type="match status" value="1"/>
</dbReference>
<dbReference type="GO" id="GO:0006355">
    <property type="term" value="P:regulation of DNA-templated transcription"/>
    <property type="evidence" value="ECO:0007669"/>
    <property type="project" value="InterPro"/>
</dbReference>
<dbReference type="EMBL" id="BAVR01000097">
    <property type="protein sequence ID" value="GAE90823.1"/>
    <property type="molecule type" value="Genomic_DNA"/>
</dbReference>
<name>W4VDE7_9FIRM</name>
<dbReference type="SMART" id="SM00421">
    <property type="entry name" value="HTH_LUXR"/>
    <property type="match status" value="1"/>
</dbReference>
<dbReference type="InterPro" id="IPR036388">
    <property type="entry name" value="WH-like_DNA-bd_sf"/>
</dbReference>
<dbReference type="InterPro" id="IPR016032">
    <property type="entry name" value="Sig_transdc_resp-reg_C-effctor"/>
</dbReference>
<gene>
    <name evidence="5" type="ORF">JCM21531_4467</name>
</gene>
<dbReference type="PANTHER" id="PTHR44688:SF16">
    <property type="entry name" value="DNA-BINDING TRANSCRIPTIONAL ACTIVATOR DEVR_DOSR"/>
    <property type="match status" value="1"/>
</dbReference>
<dbReference type="InterPro" id="IPR000792">
    <property type="entry name" value="Tscrpt_reg_LuxR_C"/>
</dbReference>
<evidence type="ECO:0000313" key="5">
    <source>
        <dbReference type="EMBL" id="GAE90823.1"/>
    </source>
</evidence>
<dbReference type="SUPFAM" id="SSF46894">
    <property type="entry name" value="C-terminal effector domain of the bipartite response regulators"/>
    <property type="match status" value="1"/>
</dbReference>
<dbReference type="CDD" id="cd06170">
    <property type="entry name" value="LuxR_C_like"/>
    <property type="match status" value="1"/>
</dbReference>
<organism evidence="5 6">
    <name type="scientific">Acetivibrio straminisolvens JCM 21531</name>
    <dbReference type="NCBI Taxonomy" id="1294263"/>
    <lineage>
        <taxon>Bacteria</taxon>
        <taxon>Bacillati</taxon>
        <taxon>Bacillota</taxon>
        <taxon>Clostridia</taxon>
        <taxon>Eubacteriales</taxon>
        <taxon>Oscillospiraceae</taxon>
        <taxon>Acetivibrio</taxon>
    </lineage>
</organism>
<protein>
    <submittedName>
        <fullName evidence="5">Two-component response regulator</fullName>
    </submittedName>
</protein>
<dbReference type="PRINTS" id="PR00038">
    <property type="entry name" value="HTHLUXR"/>
</dbReference>
<dbReference type="Proteomes" id="UP000019109">
    <property type="component" value="Unassembled WGS sequence"/>
</dbReference>
<keyword evidence="3" id="KW-0804">Transcription</keyword>
<evidence type="ECO:0000259" key="4">
    <source>
        <dbReference type="PROSITE" id="PS50043"/>
    </source>
</evidence>
<keyword evidence="1" id="KW-0805">Transcription regulation</keyword>
<feature type="domain" description="HTH luxR-type" evidence="4">
    <location>
        <begin position="36"/>
        <end position="101"/>
    </location>
</feature>
<comment type="caution">
    <text evidence="5">The sequence shown here is derived from an EMBL/GenBank/DDBJ whole genome shotgun (WGS) entry which is preliminary data.</text>
</comment>
<dbReference type="STRING" id="1294263.JCM21531_4467"/>